<dbReference type="EMBL" id="JAWDJX010000242">
    <property type="protein sequence ID" value="KAK3045456.1"/>
    <property type="molecule type" value="Genomic_DNA"/>
</dbReference>
<evidence type="ECO:0000313" key="1">
    <source>
        <dbReference type="EMBL" id="KAK3045456.1"/>
    </source>
</evidence>
<name>A0AAJ0D4C9_9PEZI</name>
<keyword evidence="2" id="KW-1185">Reference proteome</keyword>
<comment type="caution">
    <text evidence="1">The sequence shown here is derived from an EMBL/GenBank/DDBJ whole genome shotgun (WGS) entry which is preliminary data.</text>
</comment>
<dbReference type="Proteomes" id="UP001271007">
    <property type="component" value="Unassembled WGS sequence"/>
</dbReference>
<dbReference type="AlphaFoldDB" id="A0AAJ0D4C9"/>
<organism evidence="1 2">
    <name type="scientific">Extremus antarcticus</name>
    <dbReference type="NCBI Taxonomy" id="702011"/>
    <lineage>
        <taxon>Eukaryota</taxon>
        <taxon>Fungi</taxon>
        <taxon>Dikarya</taxon>
        <taxon>Ascomycota</taxon>
        <taxon>Pezizomycotina</taxon>
        <taxon>Dothideomycetes</taxon>
        <taxon>Dothideomycetidae</taxon>
        <taxon>Mycosphaerellales</taxon>
        <taxon>Extremaceae</taxon>
        <taxon>Extremus</taxon>
    </lineage>
</organism>
<protein>
    <submittedName>
        <fullName evidence="1">Uncharacterized protein</fullName>
    </submittedName>
</protein>
<evidence type="ECO:0000313" key="2">
    <source>
        <dbReference type="Proteomes" id="UP001271007"/>
    </source>
</evidence>
<gene>
    <name evidence="1" type="ORF">LTR09_012952</name>
</gene>
<accession>A0AAJ0D4C9</accession>
<sequence length="88" mass="9349">MLLVAGHFGVDGFDSWECAGVVERAKVGEGFEAMIGVGIYADWGSIVTTVDAMAGAFDIVGTIAFLEVLVRDEVVEDCVVFPSFLKAM</sequence>
<proteinExistence type="predicted"/>
<reference evidence="1" key="1">
    <citation type="submission" date="2023-04" db="EMBL/GenBank/DDBJ databases">
        <title>Black Yeasts Isolated from many extreme environments.</title>
        <authorList>
            <person name="Coleine C."/>
            <person name="Stajich J.E."/>
            <person name="Selbmann L."/>
        </authorList>
    </citation>
    <scope>NUCLEOTIDE SEQUENCE</scope>
    <source>
        <strain evidence="1">CCFEE 5312</strain>
    </source>
</reference>